<dbReference type="AlphaFoldDB" id="A0A953ND36"/>
<evidence type="ECO:0000256" key="3">
    <source>
        <dbReference type="ARBA" id="ARBA00008184"/>
    </source>
</evidence>
<accession>A0A953ND36</accession>
<keyword evidence="12" id="KW-0326">Glycosidase</keyword>
<feature type="domain" description="Uracil-DNA glycosylase-like" evidence="11">
    <location>
        <begin position="46"/>
        <end position="207"/>
    </location>
</feature>
<dbReference type="InterPro" id="IPR036895">
    <property type="entry name" value="Uracil-DNA_glycosylase-like_sf"/>
</dbReference>
<evidence type="ECO:0000256" key="9">
    <source>
        <dbReference type="PROSITE-ProRule" id="PRU10072"/>
    </source>
</evidence>
<dbReference type="NCBIfam" id="TIGR00628">
    <property type="entry name" value="ung"/>
    <property type="match status" value="1"/>
</dbReference>
<keyword evidence="7 8" id="KW-0234">DNA repair</keyword>
<protein>
    <recommendedName>
        <fullName evidence="4 8">Uracil-DNA glycosylase</fullName>
        <shortName evidence="8">UDG</shortName>
        <ecNumber evidence="4 8">3.2.2.27</ecNumber>
    </recommendedName>
</protein>
<dbReference type="CDD" id="cd10027">
    <property type="entry name" value="UDG-F1-like"/>
    <property type="match status" value="1"/>
</dbReference>
<dbReference type="Proteomes" id="UP000772186">
    <property type="component" value="Unassembled WGS sequence"/>
</dbReference>
<dbReference type="PROSITE" id="PS00130">
    <property type="entry name" value="U_DNA_GLYCOSYLASE"/>
    <property type="match status" value="1"/>
</dbReference>
<keyword evidence="6 8" id="KW-0378">Hydrolase</keyword>
<reference evidence="12 13" key="1">
    <citation type="submission" date="2021-09" db="EMBL/GenBank/DDBJ databases">
        <title>WGS of Mycoplasma sp. Zaradi2 strains.</title>
        <authorList>
            <person name="Spergser J."/>
        </authorList>
    </citation>
    <scope>NUCLEOTIDE SEQUENCE [LARGE SCALE GENOMIC DNA]</scope>
    <source>
        <strain evidence="12 13">1331</strain>
    </source>
</reference>
<feature type="active site" description="Proton acceptor" evidence="8 9">
    <location>
        <position position="61"/>
    </location>
</feature>
<dbReference type="EMBL" id="JAIQBY010000004">
    <property type="protein sequence ID" value="MBZ4195274.1"/>
    <property type="molecule type" value="Genomic_DNA"/>
</dbReference>
<organism evidence="12 13">
    <name type="scientific">Mycoplasma tauri</name>
    <dbReference type="NCBI Taxonomy" id="547987"/>
    <lineage>
        <taxon>Bacteria</taxon>
        <taxon>Bacillati</taxon>
        <taxon>Mycoplasmatota</taxon>
        <taxon>Mollicutes</taxon>
        <taxon>Mycoplasmataceae</taxon>
        <taxon>Mycoplasma</taxon>
    </lineage>
</organism>
<comment type="subcellular location">
    <subcellularLocation>
        <location evidence="8">Cytoplasm</location>
    </subcellularLocation>
</comment>
<proteinExistence type="inferred from homology"/>
<evidence type="ECO:0000256" key="8">
    <source>
        <dbReference type="HAMAP-Rule" id="MF_00148"/>
    </source>
</evidence>
<gene>
    <name evidence="8" type="primary">ung</name>
    <name evidence="12" type="ORF">LAD73_00870</name>
</gene>
<dbReference type="GO" id="GO:0005737">
    <property type="term" value="C:cytoplasm"/>
    <property type="evidence" value="ECO:0007669"/>
    <property type="project" value="UniProtKB-SubCell"/>
</dbReference>
<evidence type="ECO:0000256" key="7">
    <source>
        <dbReference type="ARBA" id="ARBA00023204"/>
    </source>
</evidence>
<dbReference type="EC" id="3.2.2.27" evidence="4 8"/>
<dbReference type="PANTHER" id="PTHR11264:SF0">
    <property type="entry name" value="URACIL-DNA GLYCOSYLASE"/>
    <property type="match status" value="1"/>
</dbReference>
<dbReference type="GO" id="GO:0097510">
    <property type="term" value="P:base-excision repair, AP site formation via deaminated base removal"/>
    <property type="evidence" value="ECO:0007669"/>
    <property type="project" value="TreeGrafter"/>
</dbReference>
<dbReference type="InterPro" id="IPR018085">
    <property type="entry name" value="Ura-DNA_Glyclase_AS"/>
</dbReference>
<keyword evidence="8" id="KW-0963">Cytoplasm</keyword>
<dbReference type="SMART" id="SM00986">
    <property type="entry name" value="UDG"/>
    <property type="match status" value="1"/>
</dbReference>
<comment type="catalytic activity">
    <reaction evidence="1 8 10">
        <text>Hydrolyzes single-stranded DNA or mismatched double-stranded DNA and polynucleotides, releasing free uracil.</text>
        <dbReference type="EC" id="3.2.2.27"/>
    </reaction>
</comment>
<dbReference type="NCBIfam" id="NF003592">
    <property type="entry name" value="PRK05254.1-5"/>
    <property type="match status" value="1"/>
</dbReference>
<dbReference type="SUPFAM" id="SSF52141">
    <property type="entry name" value="Uracil-DNA glycosylase-like"/>
    <property type="match status" value="1"/>
</dbReference>
<keyword evidence="5 8" id="KW-0227">DNA damage</keyword>
<dbReference type="InterPro" id="IPR002043">
    <property type="entry name" value="UDG_fam1"/>
</dbReference>
<dbReference type="Pfam" id="PF03167">
    <property type="entry name" value="UDG"/>
    <property type="match status" value="1"/>
</dbReference>
<dbReference type="RefSeq" id="WP_223644420.1">
    <property type="nucleotide sequence ID" value="NZ_JAIQBY010000004.1"/>
</dbReference>
<evidence type="ECO:0000256" key="2">
    <source>
        <dbReference type="ARBA" id="ARBA00002631"/>
    </source>
</evidence>
<evidence type="ECO:0000256" key="6">
    <source>
        <dbReference type="ARBA" id="ARBA00022801"/>
    </source>
</evidence>
<comment type="similarity">
    <text evidence="3 8 10">Belongs to the uracil-DNA glycosylase (UDG) superfamily. UNG family.</text>
</comment>
<evidence type="ECO:0000256" key="10">
    <source>
        <dbReference type="RuleBase" id="RU003780"/>
    </source>
</evidence>
<dbReference type="GO" id="GO:0004844">
    <property type="term" value="F:uracil DNA N-glycosylase activity"/>
    <property type="evidence" value="ECO:0007669"/>
    <property type="project" value="UniProtKB-UniRule"/>
</dbReference>
<evidence type="ECO:0000256" key="4">
    <source>
        <dbReference type="ARBA" id="ARBA00012030"/>
    </source>
</evidence>
<comment type="caution">
    <text evidence="12">The sequence shown here is derived from an EMBL/GenBank/DDBJ whole genome shotgun (WGS) entry which is preliminary data.</text>
</comment>
<dbReference type="PANTHER" id="PTHR11264">
    <property type="entry name" value="URACIL-DNA GLYCOSYLASE"/>
    <property type="match status" value="1"/>
</dbReference>
<dbReference type="InterPro" id="IPR005122">
    <property type="entry name" value="Uracil-DNA_glycosylase-like"/>
</dbReference>
<sequence>MKNKFKNFLDNESKKDYFIELFKKIANERKSNNVFPDDNLIFESLNYCEPEDIKLIILGQDPYYIKGYADGLAFSSAIDKCPKSLSNIIKELKKDYPMSIINTYSLKSWAKNGVLLLNTILTVNENKPKSHANFGWEIFVKNLLSFILKVNKKAIFGTWGNEALKVVKNIVDSERIIYLSHPSPFSYDKGRNSFKNSSFFKKVNEKLENDPINFDIRKE</sequence>
<dbReference type="HAMAP" id="MF_00148">
    <property type="entry name" value="UDG"/>
    <property type="match status" value="1"/>
</dbReference>
<evidence type="ECO:0000313" key="12">
    <source>
        <dbReference type="EMBL" id="MBZ4195274.1"/>
    </source>
</evidence>
<dbReference type="SMART" id="SM00987">
    <property type="entry name" value="UreE_C"/>
    <property type="match status" value="1"/>
</dbReference>
<evidence type="ECO:0000256" key="5">
    <source>
        <dbReference type="ARBA" id="ARBA00022763"/>
    </source>
</evidence>
<comment type="function">
    <text evidence="2 8 10">Excises uracil residues from the DNA which can arise as a result of misincorporation of dUMP residues by DNA polymerase or due to deamination of cytosine.</text>
</comment>
<evidence type="ECO:0000259" key="11">
    <source>
        <dbReference type="SMART" id="SM00986"/>
    </source>
</evidence>
<dbReference type="Gene3D" id="3.40.470.10">
    <property type="entry name" value="Uracil-DNA glycosylase-like domain"/>
    <property type="match status" value="1"/>
</dbReference>
<keyword evidence="13" id="KW-1185">Reference proteome</keyword>
<name>A0A953ND36_9MOLU</name>
<evidence type="ECO:0000313" key="13">
    <source>
        <dbReference type="Proteomes" id="UP000772186"/>
    </source>
</evidence>
<evidence type="ECO:0000256" key="1">
    <source>
        <dbReference type="ARBA" id="ARBA00001400"/>
    </source>
</evidence>